<feature type="transmembrane region" description="Helical" evidence="1">
    <location>
        <begin position="60"/>
        <end position="79"/>
    </location>
</feature>
<dbReference type="EMBL" id="SIRS01000001">
    <property type="protein sequence ID" value="TBN18550.1"/>
    <property type="molecule type" value="Genomic_DNA"/>
</dbReference>
<keyword evidence="1" id="KW-0472">Membrane</keyword>
<name>A0A4Q9FSA1_9FLAO</name>
<dbReference type="OrthoDB" id="1453026at2"/>
<sequence length="94" mass="10837">MGKKIFTLKNIALGIGFVLVDLAIYVVLGLLLMDYDDFYDESKGAYWSLESMTTSQKTTYIGLNIWHVINVIIIGYVIYRIVRSWKNNVLQQNL</sequence>
<keyword evidence="1" id="KW-1133">Transmembrane helix</keyword>
<dbReference type="Proteomes" id="UP000292372">
    <property type="component" value="Unassembled WGS sequence"/>
</dbReference>
<feature type="transmembrane region" description="Helical" evidence="1">
    <location>
        <begin position="12"/>
        <end position="33"/>
    </location>
</feature>
<keyword evidence="1" id="KW-0812">Transmembrane</keyword>
<protein>
    <submittedName>
        <fullName evidence="2">Uncharacterized protein</fullName>
    </submittedName>
</protein>
<dbReference type="AlphaFoldDB" id="A0A4Q9FSA1"/>
<comment type="caution">
    <text evidence="2">The sequence shown here is derived from an EMBL/GenBank/DDBJ whole genome shotgun (WGS) entry which is preliminary data.</text>
</comment>
<dbReference type="RefSeq" id="WP_130935068.1">
    <property type="nucleotide sequence ID" value="NZ_BMEE01000001.1"/>
</dbReference>
<gene>
    <name evidence="2" type="ORF">EYD46_00335</name>
</gene>
<reference evidence="2 3" key="1">
    <citation type="journal article" date="2015" name="Int. J. Syst. Evol. Microbiol.">
        <title>Hyunsoonleella pacifica sp. nov., isolated from seawater of South Pacific Gyre.</title>
        <authorList>
            <person name="Gao X."/>
            <person name="Zhang Z."/>
            <person name="Dai X."/>
            <person name="Zhang X.H."/>
        </authorList>
    </citation>
    <scope>NUCLEOTIDE SEQUENCE [LARGE SCALE GENOMIC DNA]</scope>
    <source>
        <strain evidence="2 3">SW033</strain>
    </source>
</reference>
<evidence type="ECO:0000313" key="2">
    <source>
        <dbReference type="EMBL" id="TBN18550.1"/>
    </source>
</evidence>
<evidence type="ECO:0000313" key="3">
    <source>
        <dbReference type="Proteomes" id="UP000292372"/>
    </source>
</evidence>
<evidence type="ECO:0000256" key="1">
    <source>
        <dbReference type="SAM" id="Phobius"/>
    </source>
</evidence>
<keyword evidence="3" id="KW-1185">Reference proteome</keyword>
<organism evidence="2 3">
    <name type="scientific">Hyunsoonleella pacifica</name>
    <dbReference type="NCBI Taxonomy" id="1080224"/>
    <lineage>
        <taxon>Bacteria</taxon>
        <taxon>Pseudomonadati</taxon>
        <taxon>Bacteroidota</taxon>
        <taxon>Flavobacteriia</taxon>
        <taxon>Flavobacteriales</taxon>
        <taxon>Flavobacteriaceae</taxon>
    </lineage>
</organism>
<proteinExistence type="predicted"/>
<accession>A0A4Q9FSA1</accession>